<evidence type="ECO:0000313" key="4">
    <source>
        <dbReference type="EMBL" id="EFH84794.1"/>
    </source>
</evidence>
<gene>
    <name evidence="4" type="ORF">Krac_5901</name>
</gene>
<dbReference type="GO" id="GO:0003678">
    <property type="term" value="F:DNA helicase activity"/>
    <property type="evidence" value="ECO:0007669"/>
    <property type="project" value="UniProtKB-ARBA"/>
</dbReference>
<dbReference type="PANTHER" id="PTHR43788:SF6">
    <property type="entry name" value="DNA HELICASE B"/>
    <property type="match status" value="1"/>
</dbReference>
<dbReference type="CDD" id="cd18809">
    <property type="entry name" value="SF1_C_RecD"/>
    <property type="match status" value="1"/>
</dbReference>
<name>D6TX61_KTERA</name>
<keyword evidence="2" id="KW-0067">ATP-binding</keyword>
<dbReference type="InterPro" id="IPR003593">
    <property type="entry name" value="AAA+_ATPase"/>
</dbReference>
<comment type="caution">
    <text evidence="4">The sequence shown here is derived from an EMBL/GenBank/DDBJ whole genome shotgun (WGS) entry which is preliminary data.</text>
</comment>
<organism evidence="4 5">
    <name type="scientific">Ktedonobacter racemifer DSM 44963</name>
    <dbReference type="NCBI Taxonomy" id="485913"/>
    <lineage>
        <taxon>Bacteria</taxon>
        <taxon>Bacillati</taxon>
        <taxon>Chloroflexota</taxon>
        <taxon>Ktedonobacteria</taxon>
        <taxon>Ktedonobacterales</taxon>
        <taxon>Ktedonobacteraceae</taxon>
        <taxon>Ktedonobacter</taxon>
    </lineage>
</organism>
<keyword evidence="1" id="KW-0547">Nucleotide-binding</keyword>
<sequence length="1200" mass="139899">MKVAWEMTNHISARVAWHMDGWNGRICSNPAANTYCIGQYSYPGTKIGEERNLEWEQENRGQCCSELSKVPPCIYSINAFGSKTLTAEADPPAFFGKPLPPKRKWELPPSTICIWPYEEMYYRDGIKKANGNFDYDKRREYADQYFSQIEKDRSLIFYYANYSNPFSEDDAQAYVIVGVSRVKRVGQMLFYENCTQETKERFGGGFIWQRNITSHYPDEGFRIPYHLYLDKPDVLEKILFVPDNQRKFKYATRIMTDDDALALIEYFIEVAAYLKELGDTSDNWSLRLSWLHSLVGELWRSRGLYPGLAKVFDFLDFKEAVPLIKGYTQRGEEKAVKSTLFQYLDGEIDAVPDLSISADRQRKLKRQWQLQSDEQKHLLRDLLPRFDLSVDQLRRLLADDAQRGSYGFQGSLHEIAENPYVISEQYVGDDADDIIPFSKIDHGVFPSPELGGEFLAETNDWRRLRALCVEYLKREQKHVFSPTSIVLDQINRRLSFMPEWKRHQYTLQYFKVDQNELSHALTQRQIGNEHYLYLKYVHEDERLIERQLRLLAQRPSITFKVPMTEQHWFNFLSHSDSPLQEQNPDEYRNAIHGQVEVCQKIFPRSLSVLSGAAGTGKTTVIKALIQAIKRTEGEGASFQLLAPTGKAADRLREATGQSAATIHSFLARRNWINTENMTYRRTGGRREEGIATFIIDEASMLDLDLIAALFRAIKWETVKRLIFVGDPNQLPPIGRGRVFADIIDWLHESMAEGVGVLTTNIRQMEGRLKGEGESILKLASLYTRSNQVDEKDEVIHSFSESFLPEDFLLSLQEGGDIDKDLRVLYWQNPEDLVQKLTSTIVADMEQDTGESFNPEQPYKLWNKAFGQRAEYQQVISPYRGEQFGTVYLNEILQQFSHNHGLNKKLAHVALFDKVMQIVNSSKARPMWAYNATAKKSEQVEVFNGELGFVKPHGYDTGEYWKPYFYLKRFQVIFSRKSHLWVEYPKKEIVEDNLELAYAISVHKSQGSEFERVYFILPKEKTTLLSRELFYTGVTRARRHCTLLVQGDISPLLRMRRPEKSHLVNIDASLFDFHPLPLEMHTIRDWKQEWRYHKTLADIFVRSKSEVIIANMLTEREIPFQYEVPLFAEDGTFYLPDFTITWNGKQWYWEHLGRLDNAAYRAHWKKKNDWYRKNFPHQLIITEESEDLSGDADMLIREYFS</sequence>
<keyword evidence="5" id="KW-1185">Reference proteome</keyword>
<dbReference type="InParanoid" id="D6TX61"/>
<dbReference type="SMART" id="SM00382">
    <property type="entry name" value="AAA"/>
    <property type="match status" value="1"/>
</dbReference>
<dbReference type="Gene3D" id="3.40.50.300">
    <property type="entry name" value="P-loop containing nucleotide triphosphate hydrolases"/>
    <property type="match status" value="2"/>
</dbReference>
<dbReference type="SUPFAM" id="SSF52540">
    <property type="entry name" value="P-loop containing nucleoside triphosphate hydrolases"/>
    <property type="match status" value="1"/>
</dbReference>
<dbReference type="CDD" id="cd17933">
    <property type="entry name" value="DEXSc_RecD-like"/>
    <property type="match status" value="1"/>
</dbReference>
<dbReference type="STRING" id="485913.Krac_5901"/>
<evidence type="ECO:0000256" key="2">
    <source>
        <dbReference type="ARBA" id="ARBA00022840"/>
    </source>
</evidence>
<dbReference type="Pfam" id="PF13604">
    <property type="entry name" value="AAA_30"/>
    <property type="match status" value="1"/>
</dbReference>
<dbReference type="InterPro" id="IPR027417">
    <property type="entry name" value="P-loop_NTPase"/>
</dbReference>
<dbReference type="Pfam" id="PF13538">
    <property type="entry name" value="UvrD_C_2"/>
    <property type="match status" value="1"/>
</dbReference>
<evidence type="ECO:0000259" key="3">
    <source>
        <dbReference type="SMART" id="SM00382"/>
    </source>
</evidence>
<dbReference type="InterPro" id="IPR050534">
    <property type="entry name" value="Coronavir_polyprotein_1ab"/>
</dbReference>
<feature type="domain" description="AAA+ ATPase" evidence="3">
    <location>
        <begin position="603"/>
        <end position="749"/>
    </location>
</feature>
<dbReference type="PANTHER" id="PTHR43788">
    <property type="entry name" value="DNA2/NAM7 HELICASE FAMILY MEMBER"/>
    <property type="match status" value="1"/>
</dbReference>
<dbReference type="Gene3D" id="3.40.91.30">
    <property type="match status" value="1"/>
</dbReference>
<evidence type="ECO:0000313" key="5">
    <source>
        <dbReference type="Proteomes" id="UP000004508"/>
    </source>
</evidence>
<accession>D6TX61</accession>
<dbReference type="InterPro" id="IPR027785">
    <property type="entry name" value="UvrD-like_helicase_C"/>
</dbReference>
<reference evidence="4 5" key="1">
    <citation type="journal article" date="2011" name="Stand. Genomic Sci.">
        <title>Non-contiguous finished genome sequence and contextual data of the filamentous soil bacterium Ktedonobacter racemifer type strain (SOSP1-21).</title>
        <authorList>
            <person name="Chang Y.J."/>
            <person name="Land M."/>
            <person name="Hauser L."/>
            <person name="Chertkov O."/>
            <person name="Del Rio T.G."/>
            <person name="Nolan M."/>
            <person name="Copeland A."/>
            <person name="Tice H."/>
            <person name="Cheng J.F."/>
            <person name="Lucas S."/>
            <person name="Han C."/>
            <person name="Goodwin L."/>
            <person name="Pitluck S."/>
            <person name="Ivanova N."/>
            <person name="Ovchinikova G."/>
            <person name="Pati A."/>
            <person name="Chen A."/>
            <person name="Palaniappan K."/>
            <person name="Mavromatis K."/>
            <person name="Liolios K."/>
            <person name="Brettin T."/>
            <person name="Fiebig A."/>
            <person name="Rohde M."/>
            <person name="Abt B."/>
            <person name="Goker M."/>
            <person name="Detter J.C."/>
            <person name="Woyke T."/>
            <person name="Bristow J."/>
            <person name="Eisen J.A."/>
            <person name="Markowitz V."/>
            <person name="Hugenholtz P."/>
            <person name="Kyrpides N.C."/>
            <person name="Klenk H.P."/>
            <person name="Lapidus A."/>
        </authorList>
    </citation>
    <scope>NUCLEOTIDE SEQUENCE [LARGE SCALE GENOMIC DNA]</scope>
    <source>
        <strain evidence="5">DSM 44963</strain>
    </source>
</reference>
<dbReference type="GO" id="GO:0008854">
    <property type="term" value="F:exodeoxyribonuclease V activity"/>
    <property type="evidence" value="ECO:0007669"/>
    <property type="project" value="UniProtKB-EC"/>
</dbReference>
<dbReference type="eggNOG" id="COG0507">
    <property type="taxonomic scope" value="Bacteria"/>
</dbReference>
<dbReference type="GO" id="GO:0005524">
    <property type="term" value="F:ATP binding"/>
    <property type="evidence" value="ECO:0007669"/>
    <property type="project" value="UniProtKB-KW"/>
</dbReference>
<dbReference type="EC" id="3.1.11.5" evidence="4"/>
<dbReference type="Proteomes" id="UP000004508">
    <property type="component" value="Unassembled WGS sequence"/>
</dbReference>
<protein>
    <submittedName>
        <fullName evidence="4">Exodeoxyribonuclease V</fullName>
        <ecNumber evidence="4">3.1.11.5</ecNumber>
    </submittedName>
</protein>
<keyword evidence="4" id="KW-0378">Hydrolase</keyword>
<dbReference type="Gene3D" id="2.30.30.940">
    <property type="match status" value="1"/>
</dbReference>
<evidence type="ECO:0000256" key="1">
    <source>
        <dbReference type="ARBA" id="ARBA00022741"/>
    </source>
</evidence>
<dbReference type="EMBL" id="ADVG01000003">
    <property type="protein sequence ID" value="EFH84794.1"/>
    <property type="molecule type" value="Genomic_DNA"/>
</dbReference>
<dbReference type="AlphaFoldDB" id="D6TX61"/>
<proteinExistence type="predicted"/>